<feature type="chain" id="PRO_5041993101" description="DOMON domain-containing protein" evidence="1">
    <location>
        <begin position="19"/>
        <end position="197"/>
    </location>
</feature>
<gene>
    <name evidence="3" type="ORF">DFH07DRAFT_81363</name>
</gene>
<keyword evidence="4" id="KW-1185">Reference proteome</keyword>
<name>A0AAD7IBS1_9AGAR</name>
<dbReference type="EMBL" id="JARJLG010000137">
    <property type="protein sequence ID" value="KAJ7738467.1"/>
    <property type="molecule type" value="Genomic_DNA"/>
</dbReference>
<evidence type="ECO:0000256" key="1">
    <source>
        <dbReference type="SAM" id="SignalP"/>
    </source>
</evidence>
<reference evidence="3" key="1">
    <citation type="submission" date="2023-03" db="EMBL/GenBank/DDBJ databases">
        <title>Massive genome expansion in bonnet fungi (Mycena s.s.) driven by repeated elements and novel gene families across ecological guilds.</title>
        <authorList>
            <consortium name="Lawrence Berkeley National Laboratory"/>
            <person name="Harder C.B."/>
            <person name="Miyauchi S."/>
            <person name="Viragh M."/>
            <person name="Kuo A."/>
            <person name="Thoen E."/>
            <person name="Andreopoulos B."/>
            <person name="Lu D."/>
            <person name="Skrede I."/>
            <person name="Drula E."/>
            <person name="Henrissat B."/>
            <person name="Morin E."/>
            <person name="Kohler A."/>
            <person name="Barry K."/>
            <person name="LaButti K."/>
            <person name="Morin E."/>
            <person name="Salamov A."/>
            <person name="Lipzen A."/>
            <person name="Mereny Z."/>
            <person name="Hegedus B."/>
            <person name="Baldrian P."/>
            <person name="Stursova M."/>
            <person name="Weitz H."/>
            <person name="Taylor A."/>
            <person name="Grigoriev I.V."/>
            <person name="Nagy L.G."/>
            <person name="Martin F."/>
            <person name="Kauserud H."/>
        </authorList>
    </citation>
    <scope>NUCLEOTIDE SEQUENCE</scope>
    <source>
        <strain evidence="3">CBHHK188m</strain>
    </source>
</reference>
<dbReference type="Gene3D" id="2.60.40.1210">
    <property type="entry name" value="Cellobiose dehydrogenase, cytochrome domain"/>
    <property type="match status" value="1"/>
</dbReference>
<sequence length="197" mass="22018">MLPLYLLLWFQRLAMVRAAGTEDSGCNLFFCLNVTVSNDIMTFDVTPVFEPFGWVGLGFGGRMLDTHMVVLWYDRDGSPILSQRYGVGHVEPVIETNPQRPVKLIQSVSPVWHKGNFSATTFQIPVNKTDPMPGRIIWAYSLRQPDSDPNADLTGHYVAGTVNMRINKPVLGQTPTIVAPEHGHNTFDVLPRAQKLI</sequence>
<dbReference type="SMART" id="SM00664">
    <property type="entry name" value="DoH"/>
    <property type="match status" value="1"/>
</dbReference>
<dbReference type="Pfam" id="PF16010">
    <property type="entry name" value="CDH-cyt"/>
    <property type="match status" value="1"/>
</dbReference>
<proteinExistence type="predicted"/>
<dbReference type="AlphaFoldDB" id="A0AAD7IBS1"/>
<evidence type="ECO:0000313" key="3">
    <source>
        <dbReference type="EMBL" id="KAJ7738467.1"/>
    </source>
</evidence>
<keyword evidence="1" id="KW-0732">Signal</keyword>
<dbReference type="Proteomes" id="UP001215280">
    <property type="component" value="Unassembled WGS sequence"/>
</dbReference>
<dbReference type="CDD" id="cd09630">
    <property type="entry name" value="CDH_like_cytochrome"/>
    <property type="match status" value="1"/>
</dbReference>
<protein>
    <recommendedName>
        <fullName evidence="2">DOMON domain-containing protein</fullName>
    </recommendedName>
</protein>
<dbReference type="InterPro" id="IPR015920">
    <property type="entry name" value="Cellobiose_DH-like_cyt"/>
</dbReference>
<feature type="signal peptide" evidence="1">
    <location>
        <begin position="1"/>
        <end position="18"/>
    </location>
</feature>
<dbReference type="SUPFAM" id="SSF49344">
    <property type="entry name" value="CBD9-like"/>
    <property type="match status" value="1"/>
</dbReference>
<evidence type="ECO:0000313" key="4">
    <source>
        <dbReference type="Proteomes" id="UP001215280"/>
    </source>
</evidence>
<organism evidence="3 4">
    <name type="scientific">Mycena maculata</name>
    <dbReference type="NCBI Taxonomy" id="230809"/>
    <lineage>
        <taxon>Eukaryota</taxon>
        <taxon>Fungi</taxon>
        <taxon>Dikarya</taxon>
        <taxon>Basidiomycota</taxon>
        <taxon>Agaricomycotina</taxon>
        <taxon>Agaricomycetes</taxon>
        <taxon>Agaricomycetidae</taxon>
        <taxon>Agaricales</taxon>
        <taxon>Marasmiineae</taxon>
        <taxon>Mycenaceae</taxon>
        <taxon>Mycena</taxon>
    </lineage>
</organism>
<feature type="domain" description="DOMON" evidence="2">
    <location>
        <begin position="26"/>
        <end position="141"/>
    </location>
</feature>
<accession>A0AAD7IBS1</accession>
<comment type="caution">
    <text evidence="3">The sequence shown here is derived from an EMBL/GenBank/DDBJ whole genome shotgun (WGS) entry which is preliminary data.</text>
</comment>
<evidence type="ECO:0000259" key="2">
    <source>
        <dbReference type="PROSITE" id="PS50836"/>
    </source>
</evidence>
<dbReference type="InterPro" id="IPR005018">
    <property type="entry name" value="DOMON_domain"/>
</dbReference>
<dbReference type="PROSITE" id="PS50836">
    <property type="entry name" value="DOMON"/>
    <property type="match status" value="1"/>
</dbReference>